<proteinExistence type="predicted"/>
<name>A0A5J5GVX1_9BACI</name>
<gene>
    <name evidence="3" type="ORF">F4V44_25740</name>
</gene>
<dbReference type="SUPFAM" id="SSF56747">
    <property type="entry name" value="Prim-pol domain"/>
    <property type="match status" value="1"/>
</dbReference>
<dbReference type="OrthoDB" id="9763644at2"/>
<evidence type="ECO:0000313" key="3">
    <source>
        <dbReference type="EMBL" id="KAA9012400.1"/>
    </source>
</evidence>
<evidence type="ECO:0000313" key="4">
    <source>
        <dbReference type="Proteomes" id="UP000326671"/>
    </source>
</evidence>
<evidence type="ECO:0000259" key="2">
    <source>
        <dbReference type="Pfam" id="PF09250"/>
    </source>
</evidence>
<protein>
    <submittedName>
        <fullName evidence="3">DUF3987 domain-containing protein</fullName>
    </submittedName>
</protein>
<reference evidence="3 4" key="1">
    <citation type="submission" date="2019-09" db="EMBL/GenBank/DDBJ databases">
        <title>Whole genome sequences of isolates from the Mars Exploration Rovers.</title>
        <authorList>
            <person name="Seuylemezian A."/>
            <person name="Vaishampayan P."/>
        </authorList>
    </citation>
    <scope>NUCLEOTIDE SEQUENCE [LARGE SCALE GENOMIC DNA]</scope>
    <source>
        <strain evidence="3 4">MER_TA_151</strain>
    </source>
</reference>
<dbReference type="InterPro" id="IPR025048">
    <property type="entry name" value="DUF3987"/>
</dbReference>
<keyword evidence="4" id="KW-1185">Reference proteome</keyword>
<feature type="region of interest" description="Disordered" evidence="1">
    <location>
        <begin position="769"/>
        <end position="834"/>
    </location>
</feature>
<dbReference type="EMBL" id="VYKL01000061">
    <property type="protein sequence ID" value="KAA9012400.1"/>
    <property type="molecule type" value="Genomic_DNA"/>
</dbReference>
<organism evidence="3 4">
    <name type="scientific">Niallia endozanthoxylica</name>
    <dbReference type="NCBI Taxonomy" id="2036016"/>
    <lineage>
        <taxon>Bacteria</taxon>
        <taxon>Bacillati</taxon>
        <taxon>Bacillota</taxon>
        <taxon>Bacilli</taxon>
        <taxon>Bacillales</taxon>
        <taxon>Bacillaceae</taxon>
        <taxon>Niallia</taxon>
    </lineage>
</organism>
<feature type="domain" description="DNA primase/polymerase bifunctional N-terminal" evidence="2">
    <location>
        <begin position="15"/>
        <end position="151"/>
    </location>
</feature>
<comment type="caution">
    <text evidence="3">The sequence shown here is derived from an EMBL/GenBank/DDBJ whole genome shotgun (WGS) entry which is preliminary data.</text>
</comment>
<dbReference type="Pfam" id="PF09250">
    <property type="entry name" value="Prim-Pol"/>
    <property type="match status" value="1"/>
</dbReference>
<dbReference type="RefSeq" id="WP_150442837.1">
    <property type="nucleotide sequence ID" value="NZ_VYKL01000061.1"/>
</dbReference>
<accession>A0A5J5GVX1</accession>
<dbReference type="Pfam" id="PF13148">
    <property type="entry name" value="DUF3987"/>
    <property type="match status" value="1"/>
</dbReference>
<dbReference type="Proteomes" id="UP000326671">
    <property type="component" value="Unassembled WGS sequence"/>
</dbReference>
<evidence type="ECO:0000256" key="1">
    <source>
        <dbReference type="SAM" id="MobiDB-lite"/>
    </source>
</evidence>
<sequence length="834" mass="94071">MSEHQQVINIQNAAKFYTKFGLRVLPVQYRSKQPSIGQGWQKLNINEDEIGRYFSSLQNIGVLLGEVSQGLIDVDLDTIEATMIAHLFLPETNFIFGRKSKPKSHWLYFVEPVIKTKKFPDTNGQMILEIRSSGSQTVFPPSVHESGEMIQLEKNGLPGTVASNDLVKGVQRLAAATLLAKHWSSVGSRHEAALALSGALIRCDWPQEDIEKFIEGIAIAANDEEVLDRIKTIDTTKKRIEEGHPATGWNKLAEYIGKDVVSRVMEWVGIVDGSSGNSTLSWETPVPFEQYEVEPFPTKIFPEWLEDYVLHLAEFMEVYPDMPGMFSLSVLSVASSKKFKVSPFPGYEEPVNIWTIVALPPANRKSGIFSALKKPLTEWELHERKKVKYAIAENNAIRKALEQKINYLRNQAQKAGEGEFEAITEQMAEVELELANNPPLFAPRLYTSDATSEALIRLMGQQGGKIAVLSPEGDSIAAISRYSQNRIGNVDTWLKGHAGDDIEDDRISRESNLIQEPAITVGIFVQPIVVSDLVNNEEYRRRGFPARFLYSLPSSKVGYRTFDKTKVPNEIENRYKENVTRILSIQTEKTSILRFSDKAYHAFKEFSLNVEKRLIKDKGDLASFEDWAGKLVGHTARIAGLLHIAKHFTEAGDVEVGSDSVNKAIKLSEYLISHAKRVFGESISESEIEDAKYLIDSIRKRKQSEYSRQRLWQLTKKRFKKVDFLDRAIQTLIDRGYLQEVWTKNKVSGGKNSRRYLINPYVFNDGPKSIDADINVSPNRGHTGPEVGETDMSEKVSRSKTSMANRGNRGTELDTFTQDEIRADNPDDEDTMIL</sequence>
<dbReference type="InterPro" id="IPR015330">
    <property type="entry name" value="DNA_primase/pol_bifunc_N"/>
</dbReference>
<dbReference type="AlphaFoldDB" id="A0A5J5GVX1"/>